<evidence type="ECO:0000256" key="1">
    <source>
        <dbReference type="ARBA" id="ARBA00022801"/>
    </source>
</evidence>
<dbReference type="InterPro" id="IPR006684">
    <property type="entry name" value="YbgC/YbaW"/>
</dbReference>
<dbReference type="PATRIC" id="fig|1218565.3.peg.4275"/>
<dbReference type="AlphaFoldDB" id="M6CGL3"/>
<dbReference type="Proteomes" id="UP000011988">
    <property type="component" value="Unassembled WGS sequence"/>
</dbReference>
<sequence>MKNQLQIQFIDHASIARGFKKHNGNKQMTRKNSKEEFEFHHTLRVRYAESDPQGIVFNANYLVYFDVTITEYFRFHGLPYGESVSTHGIDFHVVHCSIDYKAPAHFDEELQIYVKGSYSGVKIFWDLAVFKENTLICSGNLVYAGVDVVNGGLRKIEPNLASILKLKSKSE</sequence>
<feature type="domain" description="Thioesterase" evidence="2">
    <location>
        <begin position="53"/>
        <end position="133"/>
    </location>
</feature>
<dbReference type="CDD" id="cd00586">
    <property type="entry name" value="4HBT"/>
    <property type="match status" value="1"/>
</dbReference>
<gene>
    <name evidence="3" type="ORF">LEP1GSC194_1266</name>
</gene>
<protein>
    <submittedName>
        <fullName evidence="3">Acyl-CoA thioester hydrolase, YbgC/YbaW family</fullName>
    </submittedName>
</protein>
<accession>M6CGL3</accession>
<dbReference type="NCBIfam" id="TIGR00051">
    <property type="entry name" value="YbgC/FadM family acyl-CoA thioesterase"/>
    <property type="match status" value="1"/>
</dbReference>
<dbReference type="InterPro" id="IPR006683">
    <property type="entry name" value="Thioestr_dom"/>
</dbReference>
<dbReference type="Pfam" id="PF03061">
    <property type="entry name" value="4HBT"/>
    <property type="match status" value="1"/>
</dbReference>
<evidence type="ECO:0000313" key="4">
    <source>
        <dbReference type="Proteomes" id="UP000011988"/>
    </source>
</evidence>
<reference evidence="3 4" key="1">
    <citation type="submission" date="2013-01" db="EMBL/GenBank/DDBJ databases">
        <authorList>
            <person name="Harkins D.M."/>
            <person name="Durkin A.S."/>
            <person name="Brinkac L.M."/>
            <person name="Haft D.H."/>
            <person name="Selengut J.D."/>
            <person name="Sanka R."/>
            <person name="DePew J."/>
            <person name="Purushe J."/>
            <person name="Galloway R.L."/>
            <person name="Vinetz J.M."/>
            <person name="Sutton G.G."/>
            <person name="Nierman W.C."/>
            <person name="Fouts D.E."/>
        </authorList>
    </citation>
    <scope>NUCLEOTIDE SEQUENCE [LARGE SCALE GENOMIC DNA]</scope>
    <source>
        <strain evidence="3 4">79601</strain>
    </source>
</reference>
<keyword evidence="1 3" id="KW-0378">Hydrolase</keyword>
<dbReference type="InterPro" id="IPR029069">
    <property type="entry name" value="HotDog_dom_sf"/>
</dbReference>
<organism evidence="3 4">
    <name type="scientific">Leptospira alstonii serovar Sichuan str. 79601</name>
    <dbReference type="NCBI Taxonomy" id="1218565"/>
    <lineage>
        <taxon>Bacteria</taxon>
        <taxon>Pseudomonadati</taxon>
        <taxon>Spirochaetota</taxon>
        <taxon>Spirochaetia</taxon>
        <taxon>Leptospirales</taxon>
        <taxon>Leptospiraceae</taxon>
        <taxon>Leptospira</taxon>
    </lineage>
</organism>
<comment type="caution">
    <text evidence="3">The sequence shown here is derived from an EMBL/GenBank/DDBJ whole genome shotgun (WGS) entry which is preliminary data.</text>
</comment>
<dbReference type="Gene3D" id="3.10.129.10">
    <property type="entry name" value="Hotdog Thioesterase"/>
    <property type="match status" value="1"/>
</dbReference>
<name>M6CGL3_9LEPT</name>
<dbReference type="GO" id="GO:0016790">
    <property type="term" value="F:thiolester hydrolase activity"/>
    <property type="evidence" value="ECO:0007669"/>
    <property type="project" value="UniProtKB-ARBA"/>
</dbReference>
<dbReference type="EMBL" id="ANIK01000116">
    <property type="protein sequence ID" value="EMJ90879.1"/>
    <property type="molecule type" value="Genomic_DNA"/>
</dbReference>
<evidence type="ECO:0000313" key="3">
    <source>
        <dbReference type="EMBL" id="EMJ90879.1"/>
    </source>
</evidence>
<dbReference type="SUPFAM" id="SSF54637">
    <property type="entry name" value="Thioesterase/thiol ester dehydrase-isomerase"/>
    <property type="match status" value="1"/>
</dbReference>
<proteinExistence type="predicted"/>
<evidence type="ECO:0000259" key="2">
    <source>
        <dbReference type="Pfam" id="PF03061"/>
    </source>
</evidence>